<proteinExistence type="inferred from homology"/>
<feature type="domain" description="Phosphoribosylformylglycinamidine synthase linker" evidence="11">
    <location>
        <begin position="185"/>
        <end position="228"/>
    </location>
</feature>
<feature type="domain" description="PurM-like N-terminal" evidence="9">
    <location>
        <begin position="644"/>
        <end position="748"/>
    </location>
</feature>
<dbReference type="InterPro" id="IPR036676">
    <property type="entry name" value="PurM-like_C_sf"/>
</dbReference>
<dbReference type="Pfam" id="PF02700">
    <property type="entry name" value="PurS"/>
    <property type="match status" value="2"/>
</dbReference>
<dbReference type="SUPFAM" id="SSF55326">
    <property type="entry name" value="PurM N-terminal domain-like"/>
    <property type="match status" value="2"/>
</dbReference>
<dbReference type="PANTHER" id="PTHR43555:SF1">
    <property type="entry name" value="PHOSPHORIBOSYLFORMYLGLYCINAMIDINE SYNTHASE SUBUNIT PURL"/>
    <property type="match status" value="1"/>
</dbReference>
<feature type="binding site" evidence="8">
    <location>
        <position position="285"/>
    </location>
    <ligand>
        <name>Mg(2+)</name>
        <dbReference type="ChEBI" id="CHEBI:18420"/>
        <label>1</label>
    </ligand>
</feature>
<dbReference type="EC" id="6.3.5.3" evidence="8"/>
<dbReference type="GO" id="GO:0004642">
    <property type="term" value="F:phosphoribosylformylglycinamidine synthase activity"/>
    <property type="evidence" value="ECO:0007669"/>
    <property type="project" value="UniProtKB-UniRule"/>
</dbReference>
<comment type="subcellular location">
    <subcellularLocation>
        <location evidence="8">Cytoplasm</location>
    </subcellularLocation>
</comment>
<keyword evidence="5 8" id="KW-0658">Purine biosynthesis</keyword>
<sequence length="953" mass="103925">MHRIEVSLKPEWPDPKGNSICRDIKDLGITSVSEVRVIDVFWLEGQLSDSEVLTISGELLSDKIIQTFKYDANCPQAEADGFSAIEVTYNAGVTDPVQETILKAISDLGIKGVTAAKTAKRYLLKGEISADELDTIGSKLLINPIVQHVVKSGSNPFPPNPKYTFKLRKIDLLAEKLKDNMASLGKEFSLSHQELSAIYEHYLKLGRAPTDAELETLAQTWSEHCCHKTFKAMLDYDGQIINNLLKQTIAKATAELNKPWCLSVFVDNSGVIEFDDKWGVCFKAETHNHPSAVEPYGGAATGIGGVIRDILGTGLAAKPIANTDVFCFGQPDLPENKLPPGVLHPRRVFKGVRSGVADYGNRMGIPTVNGAVLFDERYTANPLVYCGTIGLIPKKYALPGKQSAGDLVVLIGGRTGRDGIHGVTFASGELNDRSTELSFTAVQIGNPIVEKRMLDTLLAARDRELFVRITDCGGGGLSSAIGEMAESTGVKVYLDKVPLKYSGLTYSEIWISESQERMLLAVKKEKLGEIMALFESEGVEASVIGEFSNDRRLKLFYEDNPVADLQMDFLHNGRPQLELTATSHKHRHPEADFDCPEDLETELKNILSHWNVCSREWIIRQYDHEVQGGSVLKPMAGAENDGPGDAAVIRPVLGSKKAVVISNGINPSYADVDAYNMAASAIDEALRQIIAVGGNLDRVALLDNFSWGNASRPESLGDLVRACQACHDLSLVFETPFISGKDSLNNEFRYNDKLITIPHTLLISAIGVMEDGDKAVSMDFKKAGNLIYIVGKTAEELGGSHYFKNHSFIGNRAPAVNAGRAKENMQALSSATAKGLVAACHDLSEGGLGVAVAEMAFSGKLGANIRLADVPLSEKIEREDYILFSESNSRFLAEVSPEHKAEFEKLMQAGDLGLIGEVTAGPRLKIAGRNGREIIINTPVSELKEAWQRPMRW</sequence>
<evidence type="ECO:0000259" key="9">
    <source>
        <dbReference type="Pfam" id="PF00586"/>
    </source>
</evidence>
<name>A0A0V8M5J8_9CHLR</name>
<organism evidence="12 13">
    <name type="scientific">Dehalococcoides mccartyi</name>
    <dbReference type="NCBI Taxonomy" id="61435"/>
    <lineage>
        <taxon>Bacteria</taxon>
        <taxon>Bacillati</taxon>
        <taxon>Chloroflexota</taxon>
        <taxon>Dehalococcoidia</taxon>
        <taxon>Dehalococcoidales</taxon>
        <taxon>Dehalococcoidaceae</taxon>
        <taxon>Dehalococcoides</taxon>
    </lineage>
</organism>
<feature type="binding site" evidence="8">
    <location>
        <position position="471"/>
    </location>
    <ligand>
        <name>Mg(2+)</name>
        <dbReference type="ChEBI" id="CHEBI:18420"/>
        <label>2</label>
    </ligand>
</feature>
<dbReference type="Gene3D" id="1.10.8.750">
    <property type="entry name" value="Phosphoribosylformylglycinamidine synthase, linker domain"/>
    <property type="match status" value="1"/>
</dbReference>
<dbReference type="PANTHER" id="PTHR43555">
    <property type="entry name" value="PHOSPHORIBOSYLFORMYLGLYCINAMIDINE SYNTHASE SUBUNIT PURL"/>
    <property type="match status" value="1"/>
</dbReference>
<comment type="function">
    <text evidence="8">Part of the phosphoribosylformylglycinamidine synthase complex involved in the purines biosynthetic pathway. Catalyzes the ATP-dependent conversion of formylglycinamide ribonucleotide (FGAR) and glutamine to yield formylglycinamidine ribonucleotide (FGAM) and glutamate. The FGAM synthase complex is composed of three subunits. PurQ produces an ammonia molecule by converting glutamine to glutamate. PurL transfers the ammonia molecule to FGAR to form FGAM in an ATP-dependent manner. PurS interacts with PurQ and PurL and is thought to assist in the transfer of the ammonia molecule from PurQ to PurL.</text>
</comment>
<dbReference type="GO" id="GO:0005524">
    <property type="term" value="F:ATP binding"/>
    <property type="evidence" value="ECO:0007669"/>
    <property type="project" value="UniProtKB-UniRule"/>
</dbReference>
<dbReference type="Pfam" id="PF18072">
    <property type="entry name" value="FGAR-AT_linker"/>
    <property type="match status" value="1"/>
</dbReference>
<gene>
    <name evidence="8" type="primary">purL</name>
    <name evidence="12" type="ORF">DA01_02160</name>
</gene>
<evidence type="ECO:0000256" key="7">
    <source>
        <dbReference type="ARBA" id="ARBA00022842"/>
    </source>
</evidence>
<dbReference type="NCBIfam" id="TIGR01736">
    <property type="entry name" value="FGAM_synth_II"/>
    <property type="match status" value="1"/>
</dbReference>
<evidence type="ECO:0000259" key="11">
    <source>
        <dbReference type="Pfam" id="PF18072"/>
    </source>
</evidence>
<dbReference type="Pfam" id="PF02769">
    <property type="entry name" value="AIRS_C"/>
    <property type="match status" value="2"/>
</dbReference>
<keyword evidence="7 8" id="KW-0460">Magnesium</keyword>
<keyword evidence="6 8" id="KW-0067">ATP-binding</keyword>
<feature type="binding site" evidence="8">
    <location>
        <position position="743"/>
    </location>
    <ligand>
        <name>substrate</name>
    </ligand>
</feature>
<dbReference type="OrthoDB" id="9804441at2"/>
<feature type="domain" description="PurM-like N-terminal" evidence="9">
    <location>
        <begin position="267"/>
        <end position="392"/>
    </location>
</feature>
<dbReference type="InterPro" id="IPR041609">
    <property type="entry name" value="PurL_linker"/>
</dbReference>
<evidence type="ECO:0000313" key="13">
    <source>
        <dbReference type="Proteomes" id="UP000053577"/>
    </source>
</evidence>
<dbReference type="HAMAP" id="MF_00420">
    <property type="entry name" value="PurL_2"/>
    <property type="match status" value="1"/>
</dbReference>
<feature type="active site" description="Proton acceptor" evidence="8">
    <location>
        <position position="287"/>
    </location>
</feature>
<feature type="binding site" evidence="8">
    <location>
        <position position="740"/>
    </location>
    <ligand>
        <name>ATP</name>
        <dbReference type="ChEBI" id="CHEBI:30616"/>
    </ligand>
</feature>
<dbReference type="InterPro" id="IPR003850">
    <property type="entry name" value="PurS"/>
</dbReference>
<comment type="subunit">
    <text evidence="8">Monomer. Part of the FGAM synthase complex composed of 1 PurL, 1 PurQ and 2 PurS subunits.</text>
</comment>
<dbReference type="SUPFAM" id="SSF82697">
    <property type="entry name" value="PurS-like"/>
    <property type="match status" value="2"/>
</dbReference>
<dbReference type="InterPro" id="IPR036604">
    <property type="entry name" value="PurS-like_sf"/>
</dbReference>
<evidence type="ECO:0000256" key="1">
    <source>
        <dbReference type="ARBA" id="ARBA00022490"/>
    </source>
</evidence>
<evidence type="ECO:0000256" key="8">
    <source>
        <dbReference type="HAMAP-Rule" id="MF_00420"/>
    </source>
</evidence>
<dbReference type="InterPro" id="IPR010918">
    <property type="entry name" value="PurM-like_C_dom"/>
</dbReference>
<feature type="binding site" evidence="8">
    <location>
        <position position="308"/>
    </location>
    <ligand>
        <name>substrate</name>
    </ligand>
</feature>
<keyword evidence="1 8" id="KW-0963">Cytoplasm</keyword>
<evidence type="ECO:0000256" key="6">
    <source>
        <dbReference type="ARBA" id="ARBA00022840"/>
    </source>
</evidence>
<feature type="domain" description="PurM-like C-terminal" evidence="10">
    <location>
        <begin position="782"/>
        <end position="926"/>
    </location>
</feature>
<feature type="binding site" evidence="8">
    <location>
        <position position="283"/>
    </location>
    <ligand>
        <name>ATP</name>
        <dbReference type="ChEBI" id="CHEBI:30616"/>
    </ligand>
</feature>
<comment type="caution">
    <text evidence="12">The sequence shown here is derived from an EMBL/GenBank/DDBJ whole genome shotgun (WGS) entry which is preliminary data.</text>
</comment>
<dbReference type="Proteomes" id="UP000053577">
    <property type="component" value="Unassembled WGS sequence"/>
</dbReference>
<dbReference type="InterPro" id="IPR016188">
    <property type="entry name" value="PurM-like_N"/>
</dbReference>
<dbReference type="Gene3D" id="3.30.1280.10">
    <property type="entry name" value="Phosphoribosylformylglycinamidine synthase subunit PurS"/>
    <property type="match status" value="2"/>
</dbReference>
<dbReference type="Pfam" id="PF00586">
    <property type="entry name" value="AIRS"/>
    <property type="match status" value="2"/>
</dbReference>
<dbReference type="InterPro" id="IPR036921">
    <property type="entry name" value="PurM-like_N_sf"/>
</dbReference>
<feature type="active site" evidence="8">
    <location>
        <position position="224"/>
    </location>
</feature>
<dbReference type="EMBL" id="JGYD01000010">
    <property type="protein sequence ID" value="KSV18801.1"/>
    <property type="molecule type" value="Genomic_DNA"/>
</dbReference>
<dbReference type="AlphaFoldDB" id="A0A0V8M5J8"/>
<protein>
    <recommendedName>
        <fullName evidence="8">Phosphoribosylformylglycinamidine synthase subunit PurL</fullName>
        <shortName evidence="8">FGAM synthase</shortName>
        <ecNumber evidence="8">6.3.5.3</ecNumber>
    </recommendedName>
    <alternativeName>
        <fullName evidence="8">Formylglycinamide ribonucleotide amidotransferase subunit II</fullName>
        <shortName evidence="8">FGAR amidotransferase II</shortName>
        <shortName evidence="8">FGAR-AT II</shortName>
    </alternativeName>
    <alternativeName>
        <fullName evidence="8">Glutamine amidotransferase PurL</fullName>
    </alternativeName>
    <alternativeName>
        <fullName evidence="8">Phosphoribosylformylglycinamidine synthase subunit II</fullName>
    </alternativeName>
</protein>
<comment type="caution">
    <text evidence="8">Lacks conserved residue(s) required for the propagation of feature annotation.</text>
</comment>
<dbReference type="CDD" id="cd02203">
    <property type="entry name" value="PurL_repeat1"/>
    <property type="match status" value="1"/>
</dbReference>
<dbReference type="GO" id="GO:0005737">
    <property type="term" value="C:cytoplasm"/>
    <property type="evidence" value="ECO:0007669"/>
    <property type="project" value="UniProtKB-SubCell"/>
</dbReference>
<feature type="binding site" evidence="8">
    <location>
        <position position="443"/>
    </location>
    <ligand>
        <name>substrate</name>
    </ligand>
</feature>
<dbReference type="CDD" id="cd02204">
    <property type="entry name" value="PurL_repeat2"/>
    <property type="match status" value="1"/>
</dbReference>
<dbReference type="eggNOG" id="COG0046">
    <property type="taxonomic scope" value="Bacteria"/>
</dbReference>
<dbReference type="Gene3D" id="3.90.650.10">
    <property type="entry name" value="PurM-like C-terminal domain"/>
    <property type="match status" value="2"/>
</dbReference>
<feature type="binding site" evidence="8">
    <location>
        <begin position="513"/>
        <end position="515"/>
    </location>
    <ligand>
        <name>substrate</name>
    </ligand>
</feature>
<dbReference type="InterPro" id="IPR010074">
    <property type="entry name" value="PRibForGlyAmidine_synth_PurL"/>
</dbReference>
<dbReference type="GO" id="GO:0006189">
    <property type="term" value="P:'de novo' IMP biosynthetic process"/>
    <property type="evidence" value="ECO:0007669"/>
    <property type="project" value="UniProtKB-UniRule"/>
</dbReference>
<comment type="catalytic activity">
    <reaction evidence="8">
        <text>N(2)-formyl-N(1)-(5-phospho-beta-D-ribosyl)glycinamide + L-glutamine + ATP + H2O = 2-formamido-N(1)-(5-O-phospho-beta-D-ribosyl)acetamidine + L-glutamate + ADP + phosphate + H(+)</text>
        <dbReference type="Rhea" id="RHEA:17129"/>
        <dbReference type="ChEBI" id="CHEBI:15377"/>
        <dbReference type="ChEBI" id="CHEBI:15378"/>
        <dbReference type="ChEBI" id="CHEBI:29985"/>
        <dbReference type="ChEBI" id="CHEBI:30616"/>
        <dbReference type="ChEBI" id="CHEBI:43474"/>
        <dbReference type="ChEBI" id="CHEBI:58359"/>
        <dbReference type="ChEBI" id="CHEBI:147286"/>
        <dbReference type="ChEBI" id="CHEBI:147287"/>
        <dbReference type="ChEBI" id="CHEBI:456216"/>
        <dbReference type="EC" id="6.3.5.3"/>
    </reaction>
</comment>
<comment type="pathway">
    <text evidence="8">Purine metabolism; IMP biosynthesis via de novo pathway; 5-amino-1-(5-phospho-D-ribosyl)imidazole from N(2)-formyl-N(1)-(5-phospho-D-ribosyl)glycinamide: step 1/2.</text>
</comment>
<evidence type="ECO:0000256" key="2">
    <source>
        <dbReference type="ARBA" id="ARBA00022598"/>
    </source>
</evidence>
<keyword evidence="3 8" id="KW-0479">Metal-binding</keyword>
<evidence type="ECO:0000256" key="3">
    <source>
        <dbReference type="ARBA" id="ARBA00022723"/>
    </source>
</evidence>
<feature type="binding site" evidence="8">
    <location>
        <position position="703"/>
    </location>
    <ligand>
        <name>ATP</name>
        <dbReference type="ChEBI" id="CHEBI:30616"/>
    </ligand>
</feature>
<comment type="similarity">
    <text evidence="8">Belongs to the FGAMS family.</text>
</comment>
<dbReference type="Gene3D" id="3.30.1330.10">
    <property type="entry name" value="PurM-like, N-terminal domain"/>
    <property type="match status" value="2"/>
</dbReference>
<evidence type="ECO:0000313" key="12">
    <source>
        <dbReference type="EMBL" id="KSV18801.1"/>
    </source>
</evidence>
<keyword evidence="2 8" id="KW-0436">Ligase</keyword>
<keyword evidence="4 8" id="KW-0547">Nucleotide-binding</keyword>
<dbReference type="SUPFAM" id="SSF56042">
    <property type="entry name" value="PurM C-terminal domain-like"/>
    <property type="match status" value="2"/>
</dbReference>
<feature type="domain" description="PurM-like C-terminal" evidence="10">
    <location>
        <begin position="404"/>
        <end position="557"/>
    </location>
</feature>
<reference evidence="12 13" key="1">
    <citation type="journal article" date="2015" name="Sci. Rep.">
        <title>A comparative genomics and reductive dehalogenase gene transcription study of two chloroethene-respiring bacteria, Dehalococcoides mccartyi strains MB and 11a.</title>
        <authorList>
            <person name="Low A."/>
            <person name="Shen Z."/>
            <person name="Cheng D."/>
            <person name="Rogers M.J."/>
            <person name="Lee P.K."/>
            <person name="He J."/>
        </authorList>
    </citation>
    <scope>NUCLEOTIDE SEQUENCE [LARGE SCALE GENOMIC DNA]</scope>
    <source>
        <strain evidence="12 13">MB</strain>
    </source>
</reference>
<feature type="binding site" evidence="8">
    <location>
        <position position="309"/>
    </location>
    <ligand>
        <name>Mg(2+)</name>
        <dbReference type="ChEBI" id="CHEBI:18420"/>
        <label>2</label>
    </ligand>
</feature>
<dbReference type="GO" id="GO:0000287">
    <property type="term" value="F:magnesium ion binding"/>
    <property type="evidence" value="ECO:0007669"/>
    <property type="project" value="UniProtKB-UniRule"/>
</dbReference>
<accession>A0A0V8M5J8</accession>
<dbReference type="PATRIC" id="fig|61435.5.peg.439"/>
<evidence type="ECO:0000259" key="10">
    <source>
        <dbReference type="Pfam" id="PF02769"/>
    </source>
</evidence>
<dbReference type="RefSeq" id="WP_058292222.1">
    <property type="nucleotide sequence ID" value="NZ_JGYD01000010.1"/>
</dbReference>
<evidence type="ECO:0000256" key="5">
    <source>
        <dbReference type="ARBA" id="ARBA00022755"/>
    </source>
</evidence>
<evidence type="ECO:0000256" key="4">
    <source>
        <dbReference type="ARBA" id="ARBA00022741"/>
    </source>
</evidence>
<dbReference type="UniPathway" id="UPA00074">
    <property type="reaction ID" value="UER00128"/>
</dbReference>